<name>A0A7W6RAZ6_9PROT</name>
<dbReference type="InterPro" id="IPR045864">
    <property type="entry name" value="aa-tRNA-synth_II/BPL/LPL"/>
</dbReference>
<dbReference type="EC" id="6.3.4.15" evidence="5"/>
<dbReference type="CDD" id="cd16442">
    <property type="entry name" value="BPL"/>
    <property type="match status" value="1"/>
</dbReference>
<keyword evidence="4" id="KW-0092">Biotin</keyword>
<accession>A0A7W6RAZ6</accession>
<dbReference type="EMBL" id="JACIGK010000003">
    <property type="protein sequence ID" value="MBB4265032.1"/>
    <property type="molecule type" value="Genomic_DNA"/>
</dbReference>
<evidence type="ECO:0000256" key="4">
    <source>
        <dbReference type="ARBA" id="ARBA00023267"/>
    </source>
</evidence>
<reference evidence="8 9" key="1">
    <citation type="submission" date="2020-08" db="EMBL/GenBank/DDBJ databases">
        <title>Genome sequencing of Purple Non-Sulfur Bacteria from various extreme environments.</title>
        <authorList>
            <person name="Mayer M."/>
        </authorList>
    </citation>
    <scope>NUCLEOTIDE SEQUENCE [LARGE SCALE GENOMIC DNA]</scope>
    <source>
        <strain evidence="8 9">JA131</strain>
    </source>
</reference>
<keyword evidence="9" id="KW-1185">Reference proteome</keyword>
<dbReference type="InterPro" id="IPR004408">
    <property type="entry name" value="Biotin_CoA_COase_ligase"/>
</dbReference>
<dbReference type="PROSITE" id="PS51733">
    <property type="entry name" value="BPL_LPL_CATALYTIC"/>
    <property type="match status" value="1"/>
</dbReference>
<dbReference type="RefSeq" id="WP_184042650.1">
    <property type="nucleotide sequence ID" value="NZ_JACIGK010000003.1"/>
</dbReference>
<evidence type="ECO:0000313" key="9">
    <source>
        <dbReference type="Proteomes" id="UP000554286"/>
    </source>
</evidence>
<dbReference type="GO" id="GO:0004077">
    <property type="term" value="F:biotin--[biotin carboxyl-carrier protein] ligase activity"/>
    <property type="evidence" value="ECO:0007669"/>
    <property type="project" value="UniProtKB-EC"/>
</dbReference>
<evidence type="ECO:0000256" key="1">
    <source>
        <dbReference type="ARBA" id="ARBA00022598"/>
    </source>
</evidence>
<gene>
    <name evidence="8" type="ORF">GGD89_000643</name>
</gene>
<evidence type="ECO:0000256" key="2">
    <source>
        <dbReference type="ARBA" id="ARBA00022741"/>
    </source>
</evidence>
<sequence length="262" mass="27638">MWRLIALPVVHSTQDVARDALRRGEAKGLRADGALVVWAGEQQGGRGRHGRSWTSPPGNLYVSVALPCPEGPARATDVGFATGVALTRALEDLGFGRRPGLPAPRLKWPNDLLLDGAKVAGLLLESVKDPAGIPWVSMGLGVNVAHCPASTEALYPPTALCHHWTGAGGSPPLEPATVLEPLLGHLADIVARWRREGFDPVRKAWTEHGHGLGEPVRVRVGEQATHGVFLGLGADGALRMRDSEGVDRTVLAGDVFFPSAGG</sequence>
<proteinExistence type="predicted"/>
<protein>
    <recommendedName>
        <fullName evidence="5">biotin--[biotin carboxyl-carrier protein] ligase</fullName>
        <ecNumber evidence="5">6.3.4.15</ecNumber>
    </recommendedName>
</protein>
<keyword evidence="3" id="KW-0067">ATP-binding</keyword>
<dbReference type="Pfam" id="PF03099">
    <property type="entry name" value="BPL_LplA_LipB"/>
    <property type="match status" value="1"/>
</dbReference>
<dbReference type="AlphaFoldDB" id="A0A7W6RAZ6"/>
<dbReference type="InterPro" id="IPR003142">
    <property type="entry name" value="BPL_C"/>
</dbReference>
<dbReference type="PANTHER" id="PTHR12835">
    <property type="entry name" value="BIOTIN PROTEIN LIGASE"/>
    <property type="match status" value="1"/>
</dbReference>
<evidence type="ECO:0000256" key="3">
    <source>
        <dbReference type="ARBA" id="ARBA00022840"/>
    </source>
</evidence>
<keyword evidence="1 8" id="KW-0436">Ligase</keyword>
<dbReference type="SUPFAM" id="SSF55681">
    <property type="entry name" value="Class II aaRS and biotin synthetases"/>
    <property type="match status" value="1"/>
</dbReference>
<evidence type="ECO:0000313" key="8">
    <source>
        <dbReference type="EMBL" id="MBB4265032.1"/>
    </source>
</evidence>
<dbReference type="SUPFAM" id="SSF50037">
    <property type="entry name" value="C-terminal domain of transcriptional repressors"/>
    <property type="match status" value="1"/>
</dbReference>
<dbReference type="NCBIfam" id="TIGR00121">
    <property type="entry name" value="birA_ligase"/>
    <property type="match status" value="1"/>
</dbReference>
<feature type="domain" description="BPL/LPL catalytic" evidence="7">
    <location>
        <begin position="1"/>
        <end position="194"/>
    </location>
</feature>
<comment type="catalytic activity">
    <reaction evidence="6">
        <text>biotin + L-lysyl-[protein] + ATP = N(6)-biotinyl-L-lysyl-[protein] + AMP + diphosphate + H(+)</text>
        <dbReference type="Rhea" id="RHEA:11756"/>
        <dbReference type="Rhea" id="RHEA-COMP:9752"/>
        <dbReference type="Rhea" id="RHEA-COMP:10505"/>
        <dbReference type="ChEBI" id="CHEBI:15378"/>
        <dbReference type="ChEBI" id="CHEBI:29969"/>
        <dbReference type="ChEBI" id="CHEBI:30616"/>
        <dbReference type="ChEBI" id="CHEBI:33019"/>
        <dbReference type="ChEBI" id="CHEBI:57586"/>
        <dbReference type="ChEBI" id="CHEBI:83144"/>
        <dbReference type="ChEBI" id="CHEBI:456215"/>
        <dbReference type="EC" id="6.3.4.15"/>
    </reaction>
</comment>
<evidence type="ECO:0000259" key="7">
    <source>
        <dbReference type="PROSITE" id="PS51733"/>
    </source>
</evidence>
<dbReference type="Proteomes" id="UP000554286">
    <property type="component" value="Unassembled WGS sequence"/>
</dbReference>
<dbReference type="Pfam" id="PF02237">
    <property type="entry name" value="BPL_C"/>
    <property type="match status" value="1"/>
</dbReference>
<evidence type="ECO:0000256" key="5">
    <source>
        <dbReference type="ARBA" id="ARBA00024227"/>
    </source>
</evidence>
<dbReference type="Gene3D" id="3.30.930.10">
    <property type="entry name" value="Bira Bifunctional Protein, Domain 2"/>
    <property type="match status" value="1"/>
</dbReference>
<dbReference type="GO" id="GO:0005737">
    <property type="term" value="C:cytoplasm"/>
    <property type="evidence" value="ECO:0007669"/>
    <property type="project" value="TreeGrafter"/>
</dbReference>
<dbReference type="InterPro" id="IPR008988">
    <property type="entry name" value="Transcriptional_repressor_C"/>
</dbReference>
<dbReference type="GO" id="GO:0005524">
    <property type="term" value="F:ATP binding"/>
    <property type="evidence" value="ECO:0007669"/>
    <property type="project" value="UniProtKB-KW"/>
</dbReference>
<evidence type="ECO:0000256" key="6">
    <source>
        <dbReference type="ARBA" id="ARBA00047846"/>
    </source>
</evidence>
<dbReference type="Gene3D" id="2.30.30.100">
    <property type="match status" value="1"/>
</dbReference>
<comment type="caution">
    <text evidence="8">The sequence shown here is derived from an EMBL/GenBank/DDBJ whole genome shotgun (WGS) entry which is preliminary data.</text>
</comment>
<keyword evidence="2" id="KW-0547">Nucleotide-binding</keyword>
<dbReference type="PANTHER" id="PTHR12835:SF5">
    <property type="entry name" value="BIOTIN--PROTEIN LIGASE"/>
    <property type="match status" value="1"/>
</dbReference>
<organism evidence="8 9">
    <name type="scientific">Roseospira visakhapatnamensis</name>
    <dbReference type="NCBI Taxonomy" id="390880"/>
    <lineage>
        <taxon>Bacteria</taxon>
        <taxon>Pseudomonadati</taxon>
        <taxon>Pseudomonadota</taxon>
        <taxon>Alphaproteobacteria</taxon>
        <taxon>Rhodospirillales</taxon>
        <taxon>Rhodospirillaceae</taxon>
        <taxon>Roseospira</taxon>
    </lineage>
</organism>
<dbReference type="InterPro" id="IPR004143">
    <property type="entry name" value="BPL_LPL_catalytic"/>
</dbReference>